<reference evidence="2" key="2">
    <citation type="submission" date="2020-09" db="EMBL/GenBank/DDBJ databases">
        <authorList>
            <person name="Sun Q."/>
            <person name="Kim S."/>
        </authorList>
    </citation>
    <scope>NUCLEOTIDE SEQUENCE</scope>
    <source>
        <strain evidence="2">KCTC 12113</strain>
    </source>
</reference>
<keyword evidence="1" id="KW-0472">Membrane</keyword>
<sequence>MNEVNPNSDQNPQGQTIIVNQRSKTNGIGTAGFILSIIALVAGCLPIIGWTVWFLGLLFSFIGIFSRPRGLAIAGLVISLIGFVLFLFVFSTLAIFGILSEGF</sequence>
<feature type="transmembrane region" description="Helical" evidence="1">
    <location>
        <begin position="71"/>
        <end position="99"/>
    </location>
</feature>
<keyword evidence="1" id="KW-1133">Transmembrane helix</keyword>
<dbReference type="RefSeq" id="WP_051315721.1">
    <property type="nucleotide sequence ID" value="NZ_BMWP01000031.1"/>
</dbReference>
<protein>
    <recommendedName>
        <fullName evidence="4">DUF4190 domain-containing protein</fullName>
    </recommendedName>
</protein>
<dbReference type="AlphaFoldDB" id="A0A918J459"/>
<evidence type="ECO:0000313" key="2">
    <source>
        <dbReference type="EMBL" id="GGW47098.1"/>
    </source>
</evidence>
<gene>
    <name evidence="2" type="ORF">GCM10007383_34000</name>
</gene>
<evidence type="ECO:0008006" key="4">
    <source>
        <dbReference type="Google" id="ProtNLM"/>
    </source>
</evidence>
<keyword evidence="1" id="KW-0812">Transmembrane</keyword>
<evidence type="ECO:0000313" key="3">
    <source>
        <dbReference type="Proteomes" id="UP000634668"/>
    </source>
</evidence>
<organism evidence="2 3">
    <name type="scientific">Arenibacter certesii</name>
    <dbReference type="NCBI Taxonomy" id="228955"/>
    <lineage>
        <taxon>Bacteria</taxon>
        <taxon>Pseudomonadati</taxon>
        <taxon>Bacteroidota</taxon>
        <taxon>Flavobacteriia</taxon>
        <taxon>Flavobacteriales</taxon>
        <taxon>Flavobacteriaceae</taxon>
        <taxon>Arenibacter</taxon>
    </lineage>
</organism>
<accession>A0A918J459</accession>
<keyword evidence="3" id="KW-1185">Reference proteome</keyword>
<evidence type="ECO:0000256" key="1">
    <source>
        <dbReference type="SAM" id="Phobius"/>
    </source>
</evidence>
<dbReference type="Proteomes" id="UP000634668">
    <property type="component" value="Unassembled WGS sequence"/>
</dbReference>
<proteinExistence type="predicted"/>
<feature type="transmembrane region" description="Helical" evidence="1">
    <location>
        <begin position="33"/>
        <end position="59"/>
    </location>
</feature>
<reference evidence="2" key="1">
    <citation type="journal article" date="2014" name="Int. J. Syst. Evol. Microbiol.">
        <title>Complete genome sequence of Corynebacterium casei LMG S-19264T (=DSM 44701T), isolated from a smear-ripened cheese.</title>
        <authorList>
            <consortium name="US DOE Joint Genome Institute (JGI-PGF)"/>
            <person name="Walter F."/>
            <person name="Albersmeier A."/>
            <person name="Kalinowski J."/>
            <person name="Ruckert C."/>
        </authorList>
    </citation>
    <scope>NUCLEOTIDE SEQUENCE</scope>
    <source>
        <strain evidence="2">KCTC 12113</strain>
    </source>
</reference>
<dbReference type="EMBL" id="BMWP01000031">
    <property type="protein sequence ID" value="GGW47098.1"/>
    <property type="molecule type" value="Genomic_DNA"/>
</dbReference>
<name>A0A918J459_9FLAO</name>
<comment type="caution">
    <text evidence="2">The sequence shown here is derived from an EMBL/GenBank/DDBJ whole genome shotgun (WGS) entry which is preliminary data.</text>
</comment>